<dbReference type="Proteomes" id="UP000187203">
    <property type="component" value="Unassembled WGS sequence"/>
</dbReference>
<protein>
    <submittedName>
        <fullName evidence="1">Uncharacterized protein</fullName>
    </submittedName>
</protein>
<organism evidence="1 2">
    <name type="scientific">Corchorus olitorius</name>
    <dbReference type="NCBI Taxonomy" id="93759"/>
    <lineage>
        <taxon>Eukaryota</taxon>
        <taxon>Viridiplantae</taxon>
        <taxon>Streptophyta</taxon>
        <taxon>Embryophyta</taxon>
        <taxon>Tracheophyta</taxon>
        <taxon>Spermatophyta</taxon>
        <taxon>Magnoliopsida</taxon>
        <taxon>eudicotyledons</taxon>
        <taxon>Gunneridae</taxon>
        <taxon>Pentapetalae</taxon>
        <taxon>rosids</taxon>
        <taxon>malvids</taxon>
        <taxon>Malvales</taxon>
        <taxon>Malvaceae</taxon>
        <taxon>Grewioideae</taxon>
        <taxon>Apeibeae</taxon>
        <taxon>Corchorus</taxon>
    </lineage>
</organism>
<name>A0A1R3I5R5_9ROSI</name>
<evidence type="ECO:0000313" key="2">
    <source>
        <dbReference type="Proteomes" id="UP000187203"/>
    </source>
</evidence>
<sequence length="48" mass="5507">MKRVEFHNHHYPPKNPFGCKYVEWGKAIDNKASLSAFPCTLVSVTTTR</sequence>
<keyword evidence="2" id="KW-1185">Reference proteome</keyword>
<accession>A0A1R3I5R5</accession>
<dbReference type="AlphaFoldDB" id="A0A1R3I5R5"/>
<gene>
    <name evidence="1" type="ORF">COLO4_24949</name>
</gene>
<evidence type="ECO:0000313" key="1">
    <source>
        <dbReference type="EMBL" id="OMO77908.1"/>
    </source>
</evidence>
<dbReference type="EMBL" id="AWUE01018854">
    <property type="protein sequence ID" value="OMO77908.1"/>
    <property type="molecule type" value="Genomic_DNA"/>
</dbReference>
<comment type="caution">
    <text evidence="1">The sequence shown here is derived from an EMBL/GenBank/DDBJ whole genome shotgun (WGS) entry which is preliminary data.</text>
</comment>
<reference evidence="2" key="1">
    <citation type="submission" date="2013-09" db="EMBL/GenBank/DDBJ databases">
        <title>Corchorus olitorius genome sequencing.</title>
        <authorList>
            <person name="Alam M."/>
            <person name="Haque M.S."/>
            <person name="Islam M.S."/>
            <person name="Emdad E.M."/>
            <person name="Islam M.M."/>
            <person name="Ahmed B."/>
            <person name="Halim A."/>
            <person name="Hossen Q.M.M."/>
            <person name="Hossain M.Z."/>
            <person name="Ahmed R."/>
            <person name="Khan M.M."/>
            <person name="Islam R."/>
            <person name="Rashid M.M."/>
            <person name="Khan S.A."/>
            <person name="Rahman M.S."/>
            <person name="Alam M."/>
            <person name="Yahiya A.S."/>
            <person name="Khan M.S."/>
            <person name="Azam M.S."/>
            <person name="Haque T."/>
            <person name="Lashkar M.Z.H."/>
            <person name="Akhand A.I."/>
            <person name="Morshed G."/>
            <person name="Roy S."/>
            <person name="Uddin K.S."/>
            <person name="Rabeya T."/>
            <person name="Hossain A.S."/>
            <person name="Chowdhury A."/>
            <person name="Snigdha A.R."/>
            <person name="Mortoza M.S."/>
            <person name="Matin S.A."/>
            <person name="Hoque S.M.E."/>
            <person name="Islam M.K."/>
            <person name="Roy D.K."/>
            <person name="Haider R."/>
            <person name="Moosa M.M."/>
            <person name="Elias S.M."/>
            <person name="Hasan A.M."/>
            <person name="Jahan S."/>
            <person name="Shafiuddin M."/>
            <person name="Mahmood N."/>
            <person name="Shommy N.S."/>
        </authorList>
    </citation>
    <scope>NUCLEOTIDE SEQUENCE [LARGE SCALE GENOMIC DNA]</scope>
    <source>
        <strain evidence="2">cv. O-4</strain>
    </source>
</reference>
<proteinExistence type="predicted"/>